<dbReference type="Proteomes" id="UP001056120">
    <property type="component" value="Linkage Group LG06"/>
</dbReference>
<proteinExistence type="predicted"/>
<organism evidence="1 2">
    <name type="scientific">Smallanthus sonchifolius</name>
    <dbReference type="NCBI Taxonomy" id="185202"/>
    <lineage>
        <taxon>Eukaryota</taxon>
        <taxon>Viridiplantae</taxon>
        <taxon>Streptophyta</taxon>
        <taxon>Embryophyta</taxon>
        <taxon>Tracheophyta</taxon>
        <taxon>Spermatophyta</taxon>
        <taxon>Magnoliopsida</taxon>
        <taxon>eudicotyledons</taxon>
        <taxon>Gunneridae</taxon>
        <taxon>Pentapetalae</taxon>
        <taxon>asterids</taxon>
        <taxon>campanulids</taxon>
        <taxon>Asterales</taxon>
        <taxon>Asteraceae</taxon>
        <taxon>Asteroideae</taxon>
        <taxon>Heliantheae alliance</taxon>
        <taxon>Millerieae</taxon>
        <taxon>Smallanthus</taxon>
    </lineage>
</organism>
<gene>
    <name evidence="1" type="ORF">L1987_18311</name>
</gene>
<name>A0ACB9IZW9_9ASTR</name>
<dbReference type="EMBL" id="CM042023">
    <property type="protein sequence ID" value="KAI3813584.1"/>
    <property type="molecule type" value="Genomic_DNA"/>
</dbReference>
<sequence>MEPMIDVEPYLAVTSGNDCGDKALNLQLKTVCSKVSQTLREIGALVVKGPRCSAQQLDLVCQMKHLPNGRIAGNERNASPSSPKPHGSSDYQLSATHIELHRARDLIEDDMWEIRCMASSSDSSADESGYAVARLPFPRAAYMTGPEPVRTVDLNLPEHQHDHVLGKCPMWLLAESSGTKSDARTSSITKKDLKLAATGPRHENTVSAPMRL</sequence>
<keyword evidence="2" id="KW-1185">Reference proteome</keyword>
<evidence type="ECO:0000313" key="2">
    <source>
        <dbReference type="Proteomes" id="UP001056120"/>
    </source>
</evidence>
<accession>A0ACB9IZW9</accession>
<comment type="caution">
    <text evidence="1">The sequence shown here is derived from an EMBL/GenBank/DDBJ whole genome shotgun (WGS) entry which is preliminary data.</text>
</comment>
<protein>
    <submittedName>
        <fullName evidence="1">Uncharacterized protein</fullName>
    </submittedName>
</protein>
<evidence type="ECO:0000313" key="1">
    <source>
        <dbReference type="EMBL" id="KAI3813584.1"/>
    </source>
</evidence>
<reference evidence="1 2" key="2">
    <citation type="journal article" date="2022" name="Mol. Ecol. Resour.">
        <title>The genomes of chicory, endive, great burdock and yacon provide insights into Asteraceae paleo-polyploidization history and plant inulin production.</title>
        <authorList>
            <person name="Fan W."/>
            <person name="Wang S."/>
            <person name="Wang H."/>
            <person name="Wang A."/>
            <person name="Jiang F."/>
            <person name="Liu H."/>
            <person name="Zhao H."/>
            <person name="Xu D."/>
            <person name="Zhang Y."/>
        </authorList>
    </citation>
    <scope>NUCLEOTIDE SEQUENCE [LARGE SCALE GENOMIC DNA]</scope>
    <source>
        <strain evidence="2">cv. Yunnan</strain>
        <tissue evidence="1">Leaves</tissue>
    </source>
</reference>
<reference evidence="2" key="1">
    <citation type="journal article" date="2022" name="Mol. Ecol. Resour.">
        <title>The genomes of chicory, endive, great burdock and yacon provide insights into Asteraceae palaeo-polyploidization history and plant inulin production.</title>
        <authorList>
            <person name="Fan W."/>
            <person name="Wang S."/>
            <person name="Wang H."/>
            <person name="Wang A."/>
            <person name="Jiang F."/>
            <person name="Liu H."/>
            <person name="Zhao H."/>
            <person name="Xu D."/>
            <person name="Zhang Y."/>
        </authorList>
    </citation>
    <scope>NUCLEOTIDE SEQUENCE [LARGE SCALE GENOMIC DNA]</scope>
    <source>
        <strain evidence="2">cv. Yunnan</strain>
    </source>
</reference>